<dbReference type="GO" id="GO:0004022">
    <property type="term" value="F:alcohol dehydrogenase (NAD+) activity"/>
    <property type="evidence" value="ECO:0007669"/>
    <property type="project" value="InterPro"/>
</dbReference>
<dbReference type="PANTHER" id="PTHR11496">
    <property type="entry name" value="ALCOHOL DEHYDROGENASE"/>
    <property type="match status" value="1"/>
</dbReference>
<evidence type="ECO:0000256" key="4">
    <source>
        <dbReference type="ARBA" id="ARBA00013182"/>
    </source>
</evidence>
<evidence type="ECO:0000256" key="2">
    <source>
        <dbReference type="ARBA" id="ARBA00001962"/>
    </source>
</evidence>
<evidence type="ECO:0000259" key="9">
    <source>
        <dbReference type="Pfam" id="PF25137"/>
    </source>
</evidence>
<dbReference type="Gene3D" id="1.20.1090.10">
    <property type="entry name" value="Dehydroquinate synthase-like - alpha domain"/>
    <property type="match status" value="1"/>
</dbReference>
<comment type="cofactor">
    <cofactor evidence="2">
        <name>Fe cation</name>
        <dbReference type="ChEBI" id="CHEBI:24875"/>
    </cofactor>
</comment>
<dbReference type="RefSeq" id="WP_088921440.1">
    <property type="nucleotide sequence ID" value="NZ_CP018632.1"/>
</dbReference>
<reference evidence="10 11" key="1">
    <citation type="submission" date="2016-12" db="EMBL/GenBank/DDBJ databases">
        <authorList>
            <person name="Song W.-J."/>
            <person name="Kurnit D.M."/>
        </authorList>
    </citation>
    <scope>NUCLEOTIDE SEQUENCE [LARGE SCALE GENOMIC DNA]</scope>
    <source>
        <strain evidence="10 11">IMCC3135</strain>
    </source>
</reference>
<accession>A0A2Z2P9Y1</accession>
<evidence type="ECO:0000313" key="11">
    <source>
        <dbReference type="Proteomes" id="UP000250079"/>
    </source>
</evidence>
<dbReference type="PANTHER" id="PTHR11496:SF83">
    <property type="entry name" value="HYDROXYACID-OXOACID TRANSHYDROGENASE, MITOCHONDRIAL"/>
    <property type="match status" value="1"/>
</dbReference>
<dbReference type="Pfam" id="PF00465">
    <property type="entry name" value="Fe-ADH"/>
    <property type="match status" value="1"/>
</dbReference>
<comment type="catalytic activity">
    <reaction evidence="1">
        <text>(S)-3-hydroxybutanoate + 2-oxoglutarate = (R)-2-hydroxyglutarate + acetoacetate</text>
        <dbReference type="Rhea" id="RHEA:23048"/>
        <dbReference type="ChEBI" id="CHEBI:11047"/>
        <dbReference type="ChEBI" id="CHEBI:13705"/>
        <dbReference type="ChEBI" id="CHEBI:15801"/>
        <dbReference type="ChEBI" id="CHEBI:16810"/>
        <dbReference type="EC" id="1.1.99.24"/>
    </reaction>
</comment>
<comment type="catalytic activity">
    <reaction evidence="7">
        <text>4-hydroxybutanoate + 2-oxoglutarate = (R)-2-hydroxyglutarate + succinate semialdehyde</text>
        <dbReference type="Rhea" id="RHEA:24734"/>
        <dbReference type="ChEBI" id="CHEBI:15801"/>
        <dbReference type="ChEBI" id="CHEBI:16724"/>
        <dbReference type="ChEBI" id="CHEBI:16810"/>
        <dbReference type="ChEBI" id="CHEBI:57706"/>
        <dbReference type="EC" id="1.1.99.24"/>
    </reaction>
</comment>
<feature type="domain" description="Fe-containing alcohol dehydrogenase-like C-terminal" evidence="9">
    <location>
        <begin position="240"/>
        <end position="430"/>
    </location>
</feature>
<dbReference type="SUPFAM" id="SSF56796">
    <property type="entry name" value="Dehydroquinate synthase-like"/>
    <property type="match status" value="1"/>
</dbReference>
<dbReference type="GO" id="GO:0046872">
    <property type="term" value="F:metal ion binding"/>
    <property type="evidence" value="ECO:0007669"/>
    <property type="project" value="InterPro"/>
</dbReference>
<dbReference type="KEGG" id="gai:IMCC3135_33250"/>
<dbReference type="AlphaFoldDB" id="A0A2Z2P9Y1"/>
<dbReference type="InterPro" id="IPR056798">
    <property type="entry name" value="ADH_Fe_C"/>
</dbReference>
<sequence length="434" mass="45840">MGCQYSTHTEHGADSFTVAMPRLTVGRGTLTEVGERAIALGMSRVALFTDPGLEQGVLVATVSDSLKQAGIDVGLFSDIRVEPDDASVERGVAFLKNSQFDGVISVGGGSVIDTAKAAMVVHCHGGQVLDYFAPPVGQGKAILGPLLPHIACPTTSGTGSECTSISVLRINALNCKFVFASPWMLPQVAIVDPQCCDSLPANVIASTGFDLCCHALECFTARAYTEHTKVASPQARQYIQGANPFSDMAAREALNIVGKYLERGVNDASDQEARDQLMWGATLAGIAFGNAGTHLPHAMSYGVTQLMDDITTEGYNVASPFVPHGISVIVNAPSIFLYTAAATPLRHLEGAACLLADARGATPDEAGEVLSKRLISLMNATHMPNGLRGIGFDESHITALAGSSIRQGRAIANAPRESNLVDMENMYRNALSYW</sequence>
<dbReference type="CDD" id="cd08190">
    <property type="entry name" value="HOT"/>
    <property type="match status" value="1"/>
</dbReference>
<dbReference type="Pfam" id="PF25137">
    <property type="entry name" value="ADH_Fe_C"/>
    <property type="match status" value="1"/>
</dbReference>
<organism evidence="10 11">
    <name type="scientific">Granulosicoccus antarcticus IMCC3135</name>
    <dbReference type="NCBI Taxonomy" id="1192854"/>
    <lineage>
        <taxon>Bacteria</taxon>
        <taxon>Pseudomonadati</taxon>
        <taxon>Pseudomonadota</taxon>
        <taxon>Gammaproteobacteria</taxon>
        <taxon>Chromatiales</taxon>
        <taxon>Granulosicoccaceae</taxon>
        <taxon>Granulosicoccus</taxon>
    </lineage>
</organism>
<evidence type="ECO:0000256" key="5">
    <source>
        <dbReference type="ARBA" id="ARBA00022946"/>
    </source>
</evidence>
<dbReference type="InterPro" id="IPR042157">
    <property type="entry name" value="HOT"/>
</dbReference>
<keyword evidence="6 10" id="KW-0560">Oxidoreductase</keyword>
<evidence type="ECO:0000256" key="6">
    <source>
        <dbReference type="ARBA" id="ARBA00023002"/>
    </source>
</evidence>
<protein>
    <recommendedName>
        <fullName evidence="4">hydroxyacid-oxoacid transhydrogenase</fullName>
        <ecNumber evidence="4">1.1.99.24</ecNumber>
    </recommendedName>
</protein>
<dbReference type="GO" id="GO:0047988">
    <property type="term" value="F:hydroxyacid-oxoacid transhydrogenase activity"/>
    <property type="evidence" value="ECO:0007669"/>
    <property type="project" value="UniProtKB-EC"/>
</dbReference>
<dbReference type="FunFam" id="3.40.50.1970:FF:000003">
    <property type="entry name" value="Alcohol dehydrogenase, iron-containing"/>
    <property type="match status" value="1"/>
</dbReference>
<keyword evidence="5" id="KW-0809">Transit peptide</keyword>
<dbReference type="Proteomes" id="UP000250079">
    <property type="component" value="Chromosome"/>
</dbReference>
<dbReference type="EC" id="1.1.99.24" evidence="4"/>
<dbReference type="OrthoDB" id="9815791at2"/>
<name>A0A2Z2P9Y1_9GAMM</name>
<evidence type="ECO:0000259" key="8">
    <source>
        <dbReference type="Pfam" id="PF00465"/>
    </source>
</evidence>
<dbReference type="InterPro" id="IPR039697">
    <property type="entry name" value="Alcohol_dehydrogenase_Fe"/>
</dbReference>
<dbReference type="InterPro" id="IPR001670">
    <property type="entry name" value="ADH_Fe/GldA"/>
</dbReference>
<proteinExistence type="inferred from homology"/>
<evidence type="ECO:0000256" key="3">
    <source>
        <dbReference type="ARBA" id="ARBA00010005"/>
    </source>
</evidence>
<feature type="domain" description="Alcohol dehydrogenase iron-type/glycerol dehydrogenase GldA" evidence="8">
    <location>
        <begin position="22"/>
        <end position="193"/>
    </location>
</feature>
<evidence type="ECO:0000256" key="7">
    <source>
        <dbReference type="ARBA" id="ARBA00049496"/>
    </source>
</evidence>
<evidence type="ECO:0000256" key="1">
    <source>
        <dbReference type="ARBA" id="ARBA00000813"/>
    </source>
</evidence>
<evidence type="ECO:0000313" key="10">
    <source>
        <dbReference type="EMBL" id="ASJ76694.1"/>
    </source>
</evidence>
<dbReference type="Gene3D" id="3.40.50.1970">
    <property type="match status" value="1"/>
</dbReference>
<comment type="similarity">
    <text evidence="3">Belongs to the iron-containing alcohol dehydrogenase family. Hydroxyacid-oxoacid transhydrogenase subfamily.</text>
</comment>
<gene>
    <name evidence="10" type="primary">mdh_3</name>
    <name evidence="10" type="ORF">IMCC3135_33250</name>
</gene>
<dbReference type="EMBL" id="CP018632">
    <property type="protein sequence ID" value="ASJ76694.1"/>
    <property type="molecule type" value="Genomic_DNA"/>
</dbReference>
<keyword evidence="11" id="KW-1185">Reference proteome</keyword>